<keyword evidence="2" id="KW-1185">Reference proteome</keyword>
<name>A0ABV5QBM4_9ACTN</name>
<comment type="caution">
    <text evidence="1">The sequence shown here is derived from an EMBL/GenBank/DDBJ whole genome shotgun (WGS) entry which is preliminary data.</text>
</comment>
<dbReference type="EMBL" id="JBHMCE010000015">
    <property type="protein sequence ID" value="MFB9532905.1"/>
    <property type="molecule type" value="Genomic_DNA"/>
</dbReference>
<organism evidence="1 2">
    <name type="scientific">Nonomuraea roseola</name>
    <dbReference type="NCBI Taxonomy" id="46179"/>
    <lineage>
        <taxon>Bacteria</taxon>
        <taxon>Bacillati</taxon>
        <taxon>Actinomycetota</taxon>
        <taxon>Actinomycetes</taxon>
        <taxon>Streptosporangiales</taxon>
        <taxon>Streptosporangiaceae</taxon>
        <taxon>Nonomuraea</taxon>
    </lineage>
</organism>
<accession>A0ABV5QBM4</accession>
<dbReference type="RefSeq" id="WP_346121419.1">
    <property type="nucleotide sequence ID" value="NZ_BAAAXC010000012.1"/>
</dbReference>
<reference evidence="1 2" key="1">
    <citation type="submission" date="2024-09" db="EMBL/GenBank/DDBJ databases">
        <authorList>
            <person name="Sun Q."/>
            <person name="Mori K."/>
        </authorList>
    </citation>
    <scope>NUCLEOTIDE SEQUENCE [LARGE SCALE GENOMIC DNA]</scope>
    <source>
        <strain evidence="1 2">JCM 3323</strain>
    </source>
</reference>
<protein>
    <submittedName>
        <fullName evidence="1">Uncharacterized protein</fullName>
    </submittedName>
</protein>
<evidence type="ECO:0000313" key="2">
    <source>
        <dbReference type="Proteomes" id="UP001589646"/>
    </source>
</evidence>
<evidence type="ECO:0000313" key="1">
    <source>
        <dbReference type="EMBL" id="MFB9532905.1"/>
    </source>
</evidence>
<proteinExistence type="predicted"/>
<dbReference type="Proteomes" id="UP001589646">
    <property type="component" value="Unassembled WGS sequence"/>
</dbReference>
<sequence>MISAVVQPFRLALFRGEADPAPARSRRLRPPMPRPLRGLLPFGHLDLVRVADLLLAWTLFGTVFSDLTNLTEAAPQPMWLA</sequence>
<gene>
    <name evidence="1" type="ORF">ACFFRN_40425</name>
</gene>